<gene>
    <name evidence="2" type="ORF">SAMN04488113_1469</name>
</gene>
<feature type="transmembrane region" description="Helical" evidence="1">
    <location>
        <begin position="46"/>
        <end position="65"/>
    </location>
</feature>
<evidence type="ECO:0000256" key="1">
    <source>
        <dbReference type="SAM" id="Phobius"/>
    </source>
</evidence>
<feature type="transmembrane region" description="Helical" evidence="1">
    <location>
        <begin position="86"/>
        <end position="110"/>
    </location>
</feature>
<keyword evidence="1" id="KW-1133">Transmembrane helix</keyword>
<name>A0A1H6V6B8_9LACT</name>
<dbReference type="EMBL" id="FNYW01000046">
    <property type="protein sequence ID" value="SEJ00133.1"/>
    <property type="molecule type" value="Genomic_DNA"/>
</dbReference>
<dbReference type="RefSeq" id="WP_091636404.1">
    <property type="nucleotide sequence ID" value="NZ_FNYW01000046.1"/>
</dbReference>
<keyword evidence="3" id="KW-1185">Reference proteome</keyword>
<dbReference type="Proteomes" id="UP000198564">
    <property type="component" value="Unassembled WGS sequence"/>
</dbReference>
<feature type="transmembrane region" description="Helical" evidence="1">
    <location>
        <begin position="130"/>
        <end position="149"/>
    </location>
</feature>
<organism evidence="2 3">
    <name type="scientific">Alkalibacterium gilvum</name>
    <dbReference type="NCBI Taxonomy" id="1130080"/>
    <lineage>
        <taxon>Bacteria</taxon>
        <taxon>Bacillati</taxon>
        <taxon>Bacillota</taxon>
        <taxon>Bacilli</taxon>
        <taxon>Lactobacillales</taxon>
        <taxon>Carnobacteriaceae</taxon>
        <taxon>Alkalibacterium</taxon>
    </lineage>
</organism>
<sequence length="234" mass="26724">MNTLKGPFLLMFKEMRMTFYINFGITIALMALYIFLSYSTGENGNLGSIFGPFYAVFLIYPFILFQGYKYILSLGGTRKQFMMATFASVSIYMVLSVLILNGLHLLSQFFIDQGQIFHMADLVNGSHPLLYIWIDLLWMVFLFGVGIMIKTIWFNLGNVRTLICGAILLIVLITTYTFADLSPFIEFVIVDHLLFVHILAGIAVLFMLLSYLIMRNGPLERGDRARFIGKQQPE</sequence>
<dbReference type="STRING" id="1130080.SAMN04488113_1469"/>
<reference evidence="3" key="1">
    <citation type="submission" date="2016-10" db="EMBL/GenBank/DDBJ databases">
        <authorList>
            <person name="Varghese N."/>
            <person name="Submissions S."/>
        </authorList>
    </citation>
    <scope>NUCLEOTIDE SEQUENCE [LARGE SCALE GENOMIC DNA]</scope>
    <source>
        <strain evidence="3">DSM 25751</strain>
    </source>
</reference>
<accession>A0A1H6V6B8</accession>
<evidence type="ECO:0000313" key="3">
    <source>
        <dbReference type="Proteomes" id="UP000198564"/>
    </source>
</evidence>
<dbReference type="OrthoDB" id="2417711at2"/>
<proteinExistence type="predicted"/>
<keyword evidence="1" id="KW-0812">Transmembrane</keyword>
<protein>
    <submittedName>
        <fullName evidence="2">Uncharacterized protein</fullName>
    </submittedName>
</protein>
<keyword evidence="1" id="KW-0472">Membrane</keyword>
<feature type="transmembrane region" description="Helical" evidence="1">
    <location>
        <begin position="194"/>
        <end position="214"/>
    </location>
</feature>
<feature type="transmembrane region" description="Helical" evidence="1">
    <location>
        <begin position="161"/>
        <end position="179"/>
    </location>
</feature>
<dbReference type="AlphaFoldDB" id="A0A1H6V6B8"/>
<feature type="transmembrane region" description="Helical" evidence="1">
    <location>
        <begin position="20"/>
        <end position="40"/>
    </location>
</feature>
<evidence type="ECO:0000313" key="2">
    <source>
        <dbReference type="EMBL" id="SEJ00133.1"/>
    </source>
</evidence>